<dbReference type="AlphaFoldDB" id="A0A0C9TPT5"/>
<proteinExistence type="predicted"/>
<name>A0A0C9TPT5_SPHS4</name>
<evidence type="ECO:0000256" key="1">
    <source>
        <dbReference type="SAM" id="MobiDB-lite"/>
    </source>
</evidence>
<dbReference type="Proteomes" id="UP000054279">
    <property type="component" value="Unassembled WGS sequence"/>
</dbReference>
<keyword evidence="3" id="KW-1185">Reference proteome</keyword>
<dbReference type="EMBL" id="KN837231">
    <property type="protein sequence ID" value="KIJ32118.1"/>
    <property type="molecule type" value="Genomic_DNA"/>
</dbReference>
<protein>
    <submittedName>
        <fullName evidence="2">Uncharacterized protein</fullName>
    </submittedName>
</protein>
<feature type="region of interest" description="Disordered" evidence="1">
    <location>
        <begin position="58"/>
        <end position="94"/>
    </location>
</feature>
<dbReference type="HOGENOM" id="CLU_2005364_0_0_1"/>
<accession>A0A0C9TPT5</accession>
<feature type="compositionally biased region" description="Basic and acidic residues" evidence="1">
    <location>
        <begin position="68"/>
        <end position="77"/>
    </location>
</feature>
<sequence>MYSSRRVTSFITSVTLRNPSLRSARNKKIESSRWNRRAEEEAVEQEIANTRRAEEATRMLAQEEADREEVRREDRKKNPSKYIPIPNRPPPTLRPEIVALYAQRRIDKGPDSTLLRELVDIANS</sequence>
<gene>
    <name evidence="2" type="ORF">M422DRAFT_266051</name>
</gene>
<evidence type="ECO:0000313" key="2">
    <source>
        <dbReference type="EMBL" id="KIJ32118.1"/>
    </source>
</evidence>
<evidence type="ECO:0000313" key="3">
    <source>
        <dbReference type="Proteomes" id="UP000054279"/>
    </source>
</evidence>
<reference evidence="2 3" key="1">
    <citation type="submission" date="2014-06" db="EMBL/GenBank/DDBJ databases">
        <title>Evolutionary Origins and Diversification of the Mycorrhizal Mutualists.</title>
        <authorList>
            <consortium name="DOE Joint Genome Institute"/>
            <consortium name="Mycorrhizal Genomics Consortium"/>
            <person name="Kohler A."/>
            <person name="Kuo A."/>
            <person name="Nagy L.G."/>
            <person name="Floudas D."/>
            <person name="Copeland A."/>
            <person name="Barry K.W."/>
            <person name="Cichocki N."/>
            <person name="Veneault-Fourrey C."/>
            <person name="LaButti K."/>
            <person name="Lindquist E.A."/>
            <person name="Lipzen A."/>
            <person name="Lundell T."/>
            <person name="Morin E."/>
            <person name="Murat C."/>
            <person name="Riley R."/>
            <person name="Ohm R."/>
            <person name="Sun H."/>
            <person name="Tunlid A."/>
            <person name="Henrissat B."/>
            <person name="Grigoriev I.V."/>
            <person name="Hibbett D.S."/>
            <person name="Martin F."/>
        </authorList>
    </citation>
    <scope>NUCLEOTIDE SEQUENCE [LARGE SCALE GENOMIC DNA]</scope>
    <source>
        <strain evidence="2 3">SS14</strain>
    </source>
</reference>
<organism evidence="2 3">
    <name type="scientific">Sphaerobolus stellatus (strain SS14)</name>
    <dbReference type="NCBI Taxonomy" id="990650"/>
    <lineage>
        <taxon>Eukaryota</taxon>
        <taxon>Fungi</taxon>
        <taxon>Dikarya</taxon>
        <taxon>Basidiomycota</taxon>
        <taxon>Agaricomycotina</taxon>
        <taxon>Agaricomycetes</taxon>
        <taxon>Phallomycetidae</taxon>
        <taxon>Geastrales</taxon>
        <taxon>Sphaerobolaceae</taxon>
        <taxon>Sphaerobolus</taxon>
    </lineage>
</organism>